<protein>
    <submittedName>
        <fullName evidence="5">PQQ-like domain-containing protein</fullName>
    </submittedName>
</protein>
<feature type="domain" description="Lambda-carrageenase C-terminal" evidence="3">
    <location>
        <begin position="834"/>
        <end position="911"/>
    </location>
</feature>
<dbReference type="InterPro" id="IPR057421">
    <property type="entry name" value="CGLA_M"/>
</dbReference>
<evidence type="ECO:0000313" key="6">
    <source>
        <dbReference type="Proteomes" id="UP000199595"/>
    </source>
</evidence>
<evidence type="ECO:0000313" key="5">
    <source>
        <dbReference type="EMBL" id="SDW29286.1"/>
    </source>
</evidence>
<dbReference type="OrthoDB" id="972537at2"/>
<dbReference type="Pfam" id="PF25291">
    <property type="entry name" value="CGLA_C"/>
    <property type="match status" value="1"/>
</dbReference>
<dbReference type="InterPro" id="IPR015943">
    <property type="entry name" value="WD40/YVTN_repeat-like_dom_sf"/>
</dbReference>
<feature type="signal peptide" evidence="1">
    <location>
        <begin position="1"/>
        <end position="18"/>
    </location>
</feature>
<evidence type="ECO:0000259" key="4">
    <source>
        <dbReference type="Pfam" id="PF25292"/>
    </source>
</evidence>
<accession>A0A1H2SCB4</accession>
<dbReference type="Gene3D" id="2.130.10.10">
    <property type="entry name" value="YVTN repeat-like/Quinoprotein amine dehydrogenase"/>
    <property type="match status" value="1"/>
</dbReference>
<dbReference type="Pfam" id="PF25290">
    <property type="entry name" value="CGLA_M"/>
    <property type="match status" value="1"/>
</dbReference>
<dbReference type="SUPFAM" id="SSF50998">
    <property type="entry name" value="Quinoprotein alcohol dehydrogenase-like"/>
    <property type="match status" value="1"/>
</dbReference>
<dbReference type="Pfam" id="PF25292">
    <property type="entry name" value="Beta-prop_CGLA"/>
    <property type="match status" value="1"/>
</dbReference>
<name>A0A1H2SCB4_9FLAO</name>
<dbReference type="Proteomes" id="UP000199595">
    <property type="component" value="Unassembled WGS sequence"/>
</dbReference>
<dbReference type="InterPro" id="IPR057422">
    <property type="entry name" value="CGLA_C"/>
</dbReference>
<dbReference type="InterPro" id="IPR057420">
    <property type="entry name" value="Beta-prop_CGLA"/>
</dbReference>
<feature type="domain" description="Lambda-carrageenase beta-propeller" evidence="4">
    <location>
        <begin position="46"/>
        <end position="355"/>
    </location>
</feature>
<evidence type="ECO:0000259" key="2">
    <source>
        <dbReference type="Pfam" id="PF25290"/>
    </source>
</evidence>
<dbReference type="AlphaFoldDB" id="A0A1H2SCB4"/>
<feature type="chain" id="PRO_5011604119" evidence="1">
    <location>
        <begin position="19"/>
        <end position="916"/>
    </location>
</feature>
<sequence length="916" mass="102677">MRKIACFFVLLFSLQSILASGGIQSIETDYTIMKVRVMKYNNNTKIIGTSYEGTVVCYDYSGKLQWKNELSGFMNNDIYCADIDNDGKDEVLAPNADGTLYCLDDNGELLWKFKKNSAPILTATMVSKGKTNYVVCGGYDKNIHYLSTKGALLKSIPSASYSIEKKHKNHAINYLRKIEQKGKDVLVVLSAFNTNYDQGVLYYFNPFEDKPYQSSKMKGKGGGGSCPGTMAINDIIPRNTEILLGGNGLNALQVSVGSAEQCTAEKIQFKFKNARKDIGKVGYRLASAEAIPYKSSFKYYVLFGNRMHLVSPEKNGDPTEIVESNYAFNDMCKDGENGKLILGSVQSGGSCIHIIDYTNNSWKKEFQKLEPSGKMAKILANTKDFSKKLKKFKIPKWENHKVAVKVLSSGISSQEAAALPGKNVKNLINIDGVKKLYPHVENWDRSGMENKVSRETRDHRKKYDLTSSEALAKFKKGLEVAPSGIQYWQGHGRDVYFYSLPTAKKVIDAAGDKIVIPILAELGAHDKDAEWMAEDFIYPLATHMKGTNSFISVRNKFTFWQSVVYTPMWKRLVSGEFADSFVSSMEESNSKVMDMSISGRIGLWAAGSMNQWGTRFTRDNPCYDRLRQLSYQKVPNHALRMLVHQIASGASVVHHTTVNIEYQKVLWDMISTGILYVPTRNEIVSINPVHLSMLDPHPLFIKGEQVKDVTLYDEKFEKENPMIVGRTQGVNAGGPVTEWDFSKYAAGVKERRLEFLPTYPNGLVLTTPPVDKNSLRGTLESHLNPIYKNITKEIFMDGKNYYSDKNKTTTYSADTYYTTVKKAIEEGAEKLPLTVEGRVAWVTAQTAPKHLRLTLVDGGYVNPNDRIATINFHTAKVKKITNLLTNEEVKFNKGNAKIAVPCGLFVFLDIELKEAL</sequence>
<dbReference type="InterPro" id="IPR011047">
    <property type="entry name" value="Quinoprotein_ADH-like_sf"/>
</dbReference>
<dbReference type="RefSeq" id="WP_090119238.1">
    <property type="nucleotide sequence ID" value="NZ_FNNJ01000001.1"/>
</dbReference>
<evidence type="ECO:0000259" key="3">
    <source>
        <dbReference type="Pfam" id="PF25291"/>
    </source>
</evidence>
<keyword evidence="6" id="KW-1185">Reference proteome</keyword>
<gene>
    <name evidence="5" type="ORF">SAMN05444411_101429</name>
</gene>
<dbReference type="STRING" id="762486.SAMN05444411_101429"/>
<keyword evidence="1" id="KW-0732">Signal</keyword>
<feature type="domain" description="Lambda-carrageenase middle" evidence="2">
    <location>
        <begin position="442"/>
        <end position="804"/>
    </location>
</feature>
<dbReference type="EMBL" id="FNNJ01000001">
    <property type="protein sequence ID" value="SDW29286.1"/>
    <property type="molecule type" value="Genomic_DNA"/>
</dbReference>
<evidence type="ECO:0000256" key="1">
    <source>
        <dbReference type="SAM" id="SignalP"/>
    </source>
</evidence>
<organism evidence="5 6">
    <name type="scientific">Lutibacter oricola</name>
    <dbReference type="NCBI Taxonomy" id="762486"/>
    <lineage>
        <taxon>Bacteria</taxon>
        <taxon>Pseudomonadati</taxon>
        <taxon>Bacteroidota</taxon>
        <taxon>Flavobacteriia</taxon>
        <taxon>Flavobacteriales</taxon>
        <taxon>Flavobacteriaceae</taxon>
        <taxon>Lutibacter</taxon>
    </lineage>
</organism>
<proteinExistence type="predicted"/>
<reference evidence="5 6" key="1">
    <citation type="submission" date="2016-10" db="EMBL/GenBank/DDBJ databases">
        <authorList>
            <person name="de Groot N.N."/>
        </authorList>
    </citation>
    <scope>NUCLEOTIDE SEQUENCE [LARGE SCALE GENOMIC DNA]</scope>
    <source>
        <strain evidence="5 6">DSM 24956</strain>
    </source>
</reference>